<comment type="caution">
    <text evidence="1">The sequence shown here is derived from an EMBL/GenBank/DDBJ whole genome shotgun (WGS) entry which is preliminary data.</text>
</comment>
<keyword evidence="2" id="KW-1185">Reference proteome</keyword>
<accession>A0ACC1QG63</accession>
<dbReference type="Proteomes" id="UP001148737">
    <property type="component" value="Unassembled WGS sequence"/>
</dbReference>
<evidence type="ECO:0000313" key="2">
    <source>
        <dbReference type="Proteomes" id="UP001148737"/>
    </source>
</evidence>
<name>A0ACC1QG63_9HYPO</name>
<sequence>MRSDSAGSKNVNWRVSTVAKINLFFSCLLFVTGIITPLGLKDAIGPGKQSTAKFVYLRDYSDFGNGTMKRPDGPMSRDCLSSLGHFCPGVPVSGSARAATLPSQGSWTYNTARG</sequence>
<gene>
    <name evidence="1" type="ORF">NLG97_g9840</name>
</gene>
<evidence type="ECO:0000313" key="1">
    <source>
        <dbReference type="EMBL" id="KAJ3474452.1"/>
    </source>
</evidence>
<proteinExistence type="predicted"/>
<reference evidence="1" key="1">
    <citation type="submission" date="2022-07" db="EMBL/GenBank/DDBJ databases">
        <title>Genome Sequence of Lecanicillium saksenae.</title>
        <authorList>
            <person name="Buettner E."/>
        </authorList>
    </citation>
    <scope>NUCLEOTIDE SEQUENCE</scope>
    <source>
        <strain evidence="1">VT-O1</strain>
    </source>
</reference>
<dbReference type="EMBL" id="JANAKD010002179">
    <property type="protein sequence ID" value="KAJ3474452.1"/>
    <property type="molecule type" value="Genomic_DNA"/>
</dbReference>
<protein>
    <submittedName>
        <fullName evidence="1">Uncharacterized protein</fullName>
    </submittedName>
</protein>
<organism evidence="1 2">
    <name type="scientific">Lecanicillium saksenae</name>
    <dbReference type="NCBI Taxonomy" id="468837"/>
    <lineage>
        <taxon>Eukaryota</taxon>
        <taxon>Fungi</taxon>
        <taxon>Dikarya</taxon>
        <taxon>Ascomycota</taxon>
        <taxon>Pezizomycotina</taxon>
        <taxon>Sordariomycetes</taxon>
        <taxon>Hypocreomycetidae</taxon>
        <taxon>Hypocreales</taxon>
        <taxon>Cordycipitaceae</taxon>
        <taxon>Lecanicillium</taxon>
    </lineage>
</organism>